<sequence>MNNRINGINKFIEGKTFVYDHRVSFNEKPVKGYYQFHIDKVSKLRSVGEDIGHLFVSVKLVNGEGMVNYYLCAFGNKQKMTGRLNVSKQWYEFSVQISNDIEQFLQFFSIDMPVVVDNFEFAPSKDFVPLINLENEK</sequence>
<protein>
    <submittedName>
        <fullName evidence="1">Uncharacterized protein</fullName>
    </submittedName>
</protein>
<organism evidence="1">
    <name type="scientific">uncultured Caudovirales phage</name>
    <dbReference type="NCBI Taxonomy" id="2100421"/>
    <lineage>
        <taxon>Viruses</taxon>
        <taxon>Duplodnaviria</taxon>
        <taxon>Heunggongvirae</taxon>
        <taxon>Uroviricota</taxon>
        <taxon>Caudoviricetes</taxon>
        <taxon>Peduoviridae</taxon>
        <taxon>Maltschvirus</taxon>
        <taxon>Maltschvirus maltsch</taxon>
    </lineage>
</organism>
<reference evidence="1" key="1">
    <citation type="submission" date="2020-04" db="EMBL/GenBank/DDBJ databases">
        <authorList>
            <person name="Chiriac C."/>
            <person name="Salcher M."/>
            <person name="Ghai R."/>
            <person name="Kavagutti S V."/>
        </authorList>
    </citation>
    <scope>NUCLEOTIDE SEQUENCE</scope>
</reference>
<accession>A0A6J5LAD0</accession>
<proteinExistence type="predicted"/>
<evidence type="ECO:0000313" key="1">
    <source>
        <dbReference type="EMBL" id="CAB4129880.1"/>
    </source>
</evidence>
<gene>
    <name evidence="1" type="ORF">UFOVP117_145</name>
</gene>
<name>A0A6J5LAD0_9CAUD</name>
<dbReference type="EMBL" id="LR796235">
    <property type="protein sequence ID" value="CAB4129880.1"/>
    <property type="molecule type" value="Genomic_DNA"/>
</dbReference>